<dbReference type="AlphaFoldDB" id="A0AAI8YR72"/>
<accession>A0AAI8YR72</accession>
<organism evidence="2 3">
    <name type="scientific">Lecanosticta acicola</name>
    <dbReference type="NCBI Taxonomy" id="111012"/>
    <lineage>
        <taxon>Eukaryota</taxon>
        <taxon>Fungi</taxon>
        <taxon>Dikarya</taxon>
        <taxon>Ascomycota</taxon>
        <taxon>Pezizomycotina</taxon>
        <taxon>Dothideomycetes</taxon>
        <taxon>Dothideomycetidae</taxon>
        <taxon>Mycosphaerellales</taxon>
        <taxon>Mycosphaerellaceae</taxon>
        <taxon>Lecanosticta</taxon>
    </lineage>
</organism>
<evidence type="ECO:0000313" key="3">
    <source>
        <dbReference type="Proteomes" id="UP001296104"/>
    </source>
</evidence>
<name>A0AAI8YR72_9PEZI</name>
<sequence length="312" mass="34496">MRYEDWDVQLFHGNDDQRKPLREFRPQCNTTSETEDSLRVSGVIPIMTCFVPSLPEGEAFQVSVHSWGGLPNFHFPQDGSRGKQMVFHLKVLVDGVVSCIHTITHEETVWPKSFEHVNVDGLNTPLQFPVYSDSVMQPATWDPRDLQGRIRLEISEGFMATTRGGNLNFIKTANHAIFSFQPAPLYKLEDTRVAYPNPFLTANPLPPQGAWPLQAMMIPRASHRKSSVSSNSSAASGRFRRYSGSSTPHSGSSRSTSGYSIMSASAMPLLQKAAGSMPPPPPPIRATRYAGGSGPRRHASIPPEMLIPLKKN</sequence>
<dbReference type="EMBL" id="CAVMBE010000001">
    <property type="protein sequence ID" value="CAK3754800.1"/>
    <property type="molecule type" value="Genomic_DNA"/>
</dbReference>
<comment type="caution">
    <text evidence="2">The sequence shown here is derived from an EMBL/GenBank/DDBJ whole genome shotgun (WGS) entry which is preliminary data.</text>
</comment>
<reference evidence="2" key="1">
    <citation type="submission" date="2023-11" db="EMBL/GenBank/DDBJ databases">
        <authorList>
            <person name="Alioto T."/>
            <person name="Alioto T."/>
            <person name="Gomez Garrido J."/>
        </authorList>
    </citation>
    <scope>NUCLEOTIDE SEQUENCE</scope>
</reference>
<feature type="region of interest" description="Disordered" evidence="1">
    <location>
        <begin position="270"/>
        <end position="312"/>
    </location>
</feature>
<dbReference type="Proteomes" id="UP001296104">
    <property type="component" value="Unassembled WGS sequence"/>
</dbReference>
<evidence type="ECO:0000256" key="1">
    <source>
        <dbReference type="SAM" id="MobiDB-lite"/>
    </source>
</evidence>
<keyword evidence="3" id="KW-1185">Reference proteome</keyword>
<evidence type="ECO:0000313" key="2">
    <source>
        <dbReference type="EMBL" id="CAK3754800.1"/>
    </source>
</evidence>
<feature type="region of interest" description="Disordered" evidence="1">
    <location>
        <begin position="222"/>
        <end position="258"/>
    </location>
</feature>
<gene>
    <name evidence="2" type="ORF">LECACI_7A000221</name>
</gene>
<protein>
    <submittedName>
        <fullName evidence="2">Uncharacterized protein</fullName>
    </submittedName>
</protein>
<proteinExistence type="predicted"/>
<feature type="compositionally biased region" description="Low complexity" evidence="1">
    <location>
        <begin position="227"/>
        <end position="258"/>
    </location>
</feature>